<proteinExistence type="predicted"/>
<keyword evidence="1" id="KW-0812">Transmembrane</keyword>
<evidence type="ECO:0000256" key="1">
    <source>
        <dbReference type="SAM" id="Phobius"/>
    </source>
</evidence>
<name>A0A0P1AVE2_PLAHL</name>
<dbReference type="AlphaFoldDB" id="A0A0P1AVE2"/>
<reference evidence="3" key="1">
    <citation type="submission" date="2014-09" db="EMBL/GenBank/DDBJ databases">
        <authorList>
            <person name="Sharma Rahul"/>
            <person name="Thines Marco"/>
        </authorList>
    </citation>
    <scope>NUCLEOTIDE SEQUENCE [LARGE SCALE GENOMIC DNA]</scope>
</reference>
<dbReference type="GeneID" id="36396301"/>
<feature type="transmembrane region" description="Helical" evidence="1">
    <location>
        <begin position="15"/>
        <end position="36"/>
    </location>
</feature>
<dbReference type="EMBL" id="CCYD01001336">
    <property type="protein sequence ID" value="CEG44921.1"/>
    <property type="molecule type" value="Genomic_DNA"/>
</dbReference>
<dbReference type="OrthoDB" id="105620at2759"/>
<accession>A0A0P1AVE2</accession>
<keyword evidence="3" id="KW-1185">Reference proteome</keyword>
<keyword evidence="1" id="KW-1133">Transmembrane helix</keyword>
<keyword evidence="1" id="KW-0472">Membrane</keyword>
<dbReference type="RefSeq" id="XP_024581290.1">
    <property type="nucleotide sequence ID" value="XM_024731076.1"/>
</dbReference>
<feature type="transmembrane region" description="Helical" evidence="1">
    <location>
        <begin position="56"/>
        <end position="72"/>
    </location>
</feature>
<evidence type="ECO:0000313" key="3">
    <source>
        <dbReference type="Proteomes" id="UP000054928"/>
    </source>
</evidence>
<dbReference type="Proteomes" id="UP000054928">
    <property type="component" value="Unassembled WGS sequence"/>
</dbReference>
<evidence type="ECO:0000313" key="2">
    <source>
        <dbReference type="EMBL" id="CEG44921.1"/>
    </source>
</evidence>
<protein>
    <submittedName>
        <fullName evidence="2">Uncharacterized protein</fullName>
    </submittedName>
</protein>
<organism evidence="2 3">
    <name type="scientific">Plasmopara halstedii</name>
    <name type="common">Downy mildew of sunflower</name>
    <dbReference type="NCBI Taxonomy" id="4781"/>
    <lineage>
        <taxon>Eukaryota</taxon>
        <taxon>Sar</taxon>
        <taxon>Stramenopiles</taxon>
        <taxon>Oomycota</taxon>
        <taxon>Peronosporomycetes</taxon>
        <taxon>Peronosporales</taxon>
        <taxon>Peronosporaceae</taxon>
        <taxon>Plasmopara</taxon>
    </lineage>
</organism>
<sequence>MTDNMRKKSVIQMTFLMALLTASMTLQIIMDVPIIISNPTESWRTLSFEGFCIIKYYIPGLLLSVAFLYIMRRVEQRESKRMVVIANQSIIEFVECSSPGCVWCAHHRRYHSDRMKWDITLMSSFSPRTIDSSYHSSTQANLSQNSWSSRSLHGVPPSRQSRDSLYYLHKAYQAHHIPYQAYQARENSSFSFPTHGDYEHPLDISVSNRALHC</sequence>